<dbReference type="FunFam" id="2.40.30.170:FF:000010">
    <property type="entry name" value="Efflux RND transporter periplasmic adaptor subunit"/>
    <property type="match status" value="1"/>
</dbReference>
<dbReference type="Pfam" id="PF25954">
    <property type="entry name" value="Beta-barrel_RND_2"/>
    <property type="match status" value="1"/>
</dbReference>
<dbReference type="GO" id="GO:0022857">
    <property type="term" value="F:transmembrane transporter activity"/>
    <property type="evidence" value="ECO:0007669"/>
    <property type="project" value="InterPro"/>
</dbReference>
<evidence type="ECO:0000256" key="1">
    <source>
        <dbReference type="ARBA" id="ARBA00009477"/>
    </source>
</evidence>
<dbReference type="Gene3D" id="2.40.30.170">
    <property type="match status" value="1"/>
</dbReference>
<sequence length="543" mass="58175">MKRTILIVIALAPLVALGIIGVGLARPSWIPHWAHLGPKHEEGDAHEGHAHGNEASHSSTDAGLYCKEHGVPEKFCTLCHEELIKTLPLCKQHGNIPEEICTKCHPDVEKAYNIEMCPKGHGLPASFCVECGKSATTSAALPDDGWCGLHNKPEALCAECAKNPRKIGPLAAGEIPEPCRQPLPIVKLSTPKLVRQVGIQTALVTEEVHAHRLGANAETAYDANRYAEISPRVVGFLSEIRADLGQSVQRGDVLAVVNSAEVSAAKSQLLSAHSAVRLAQATADRTKSLTQSGAVPARAELEVMTALNQAQASAMDAEQKLRNLGFDNDQLAAIIKNKDTSNLLDVVAPIDGVLVLRHAVKGEAVQATSQLFAVADTSRMWLWIDVYERDIALIAPGQSVSFTISGADPNGQGHAFLGEVTWVGTEVSDKTRTSRIRAELANPNGRLRANQFGEADIQIGSEHKATVVPKAAVQRKDGTDLVFLPLAQPGEYRAQRVVTKPTDRNDVVEVAWGLKPGERVVTKGAFLLKTEIMRGAIGAGCCE</sequence>
<dbReference type="AlphaFoldDB" id="A0AAU7CE35"/>
<evidence type="ECO:0000259" key="3">
    <source>
        <dbReference type="Pfam" id="PF25954"/>
    </source>
</evidence>
<proteinExistence type="inferred from homology"/>
<feature type="domain" description="CzcB-like barrel-sandwich hybrid" evidence="4">
    <location>
        <begin position="226"/>
        <end position="376"/>
    </location>
</feature>
<dbReference type="InterPro" id="IPR058792">
    <property type="entry name" value="Beta-barrel_RND_2"/>
</dbReference>
<dbReference type="PANTHER" id="PTHR30097:SF4">
    <property type="entry name" value="SLR6042 PROTEIN"/>
    <property type="match status" value="1"/>
</dbReference>
<dbReference type="PANTHER" id="PTHR30097">
    <property type="entry name" value="CATION EFFLUX SYSTEM PROTEIN CUSB"/>
    <property type="match status" value="1"/>
</dbReference>
<dbReference type="Gene3D" id="2.40.50.100">
    <property type="match status" value="1"/>
</dbReference>
<dbReference type="InterPro" id="IPR006143">
    <property type="entry name" value="RND_pump_MFP"/>
</dbReference>
<comment type="similarity">
    <text evidence="1">Belongs to the membrane fusion protein (MFP) (TC 8.A.1) family.</text>
</comment>
<dbReference type="Pfam" id="PF25975">
    <property type="entry name" value="CzcB_C"/>
    <property type="match status" value="1"/>
</dbReference>
<evidence type="ECO:0000256" key="2">
    <source>
        <dbReference type="ARBA" id="ARBA00022448"/>
    </source>
</evidence>
<organism evidence="6">
    <name type="scientific">Singulisphaera sp. Ch08</name>
    <dbReference type="NCBI Taxonomy" id="3120278"/>
    <lineage>
        <taxon>Bacteria</taxon>
        <taxon>Pseudomonadati</taxon>
        <taxon>Planctomycetota</taxon>
        <taxon>Planctomycetia</taxon>
        <taxon>Isosphaerales</taxon>
        <taxon>Isosphaeraceae</taxon>
        <taxon>Singulisphaera</taxon>
    </lineage>
</organism>
<reference evidence="6" key="1">
    <citation type="submission" date="2024-05" db="EMBL/GenBank/DDBJ databases">
        <title>Planctomycetes of the genus Singulisphaera possess chitinolytic capabilities.</title>
        <authorList>
            <person name="Ivanova A."/>
        </authorList>
    </citation>
    <scope>NUCLEOTIDE SEQUENCE</scope>
    <source>
        <strain evidence="6">Ch08T</strain>
    </source>
</reference>
<dbReference type="InterPro" id="IPR058649">
    <property type="entry name" value="CzcB_C"/>
</dbReference>
<dbReference type="InterPro" id="IPR058647">
    <property type="entry name" value="BSH_CzcB-like"/>
</dbReference>
<dbReference type="EMBL" id="CP155447">
    <property type="protein sequence ID" value="XBH03524.1"/>
    <property type="molecule type" value="Genomic_DNA"/>
</dbReference>
<dbReference type="Gene3D" id="2.40.420.20">
    <property type="match status" value="1"/>
</dbReference>
<protein>
    <submittedName>
        <fullName evidence="6">Efflux RND transporter periplasmic adaptor subunit</fullName>
    </submittedName>
</protein>
<evidence type="ECO:0000313" key="6">
    <source>
        <dbReference type="EMBL" id="XBH03524.1"/>
    </source>
</evidence>
<gene>
    <name evidence="6" type="ORF">V5E97_35250</name>
</gene>
<dbReference type="GO" id="GO:0030288">
    <property type="term" value="C:outer membrane-bounded periplasmic space"/>
    <property type="evidence" value="ECO:0007669"/>
    <property type="project" value="TreeGrafter"/>
</dbReference>
<dbReference type="GO" id="GO:0060003">
    <property type="term" value="P:copper ion export"/>
    <property type="evidence" value="ECO:0007669"/>
    <property type="project" value="TreeGrafter"/>
</dbReference>
<dbReference type="GO" id="GO:0016020">
    <property type="term" value="C:membrane"/>
    <property type="evidence" value="ECO:0007669"/>
    <property type="project" value="InterPro"/>
</dbReference>
<dbReference type="SUPFAM" id="SSF111369">
    <property type="entry name" value="HlyD-like secretion proteins"/>
    <property type="match status" value="1"/>
</dbReference>
<dbReference type="Pfam" id="PF25973">
    <property type="entry name" value="BSH_CzcB"/>
    <property type="match status" value="1"/>
</dbReference>
<feature type="domain" description="CusB-like beta-barrel" evidence="3">
    <location>
        <begin position="380"/>
        <end position="457"/>
    </location>
</feature>
<dbReference type="InterPro" id="IPR051909">
    <property type="entry name" value="MFP_Cation_Efflux"/>
</dbReference>
<dbReference type="GO" id="GO:0046914">
    <property type="term" value="F:transition metal ion binding"/>
    <property type="evidence" value="ECO:0007669"/>
    <property type="project" value="TreeGrafter"/>
</dbReference>
<keyword evidence="2" id="KW-0813">Transport</keyword>
<feature type="domain" description="CzcB-like C-terminal circularly permuted SH3-like" evidence="5">
    <location>
        <begin position="467"/>
        <end position="529"/>
    </location>
</feature>
<name>A0AAU7CE35_9BACT</name>
<dbReference type="NCBIfam" id="TIGR01730">
    <property type="entry name" value="RND_mfp"/>
    <property type="match status" value="1"/>
</dbReference>
<accession>A0AAU7CE35</accession>
<dbReference type="GO" id="GO:0015679">
    <property type="term" value="P:plasma membrane copper ion transport"/>
    <property type="evidence" value="ECO:0007669"/>
    <property type="project" value="TreeGrafter"/>
</dbReference>
<evidence type="ECO:0000259" key="5">
    <source>
        <dbReference type="Pfam" id="PF25975"/>
    </source>
</evidence>
<dbReference type="RefSeq" id="WP_406696258.1">
    <property type="nucleotide sequence ID" value="NZ_CP155447.1"/>
</dbReference>
<evidence type="ECO:0000259" key="4">
    <source>
        <dbReference type="Pfam" id="PF25973"/>
    </source>
</evidence>